<gene>
    <name evidence="2" type="ORF">CMUS01_02418</name>
</gene>
<reference evidence="2" key="1">
    <citation type="journal article" date="2020" name="Phytopathology">
        <title>Genome Sequence Resources of Colletotrichum truncatum, C. plurivorum, C. musicola, and C. sojae: Four Species Pathogenic to Soybean (Glycine max).</title>
        <authorList>
            <person name="Rogerio F."/>
            <person name="Boufleur T.R."/>
            <person name="Ciampi-Guillardi M."/>
            <person name="Sukno S.A."/>
            <person name="Thon M.R."/>
            <person name="Massola Junior N.S."/>
            <person name="Baroncelli R."/>
        </authorList>
    </citation>
    <scope>NUCLEOTIDE SEQUENCE</scope>
    <source>
        <strain evidence="2">LFN0074</strain>
    </source>
</reference>
<comment type="caution">
    <text evidence="2">The sequence shown here is derived from an EMBL/GenBank/DDBJ whole genome shotgun (WGS) entry which is preliminary data.</text>
</comment>
<evidence type="ECO:0000313" key="2">
    <source>
        <dbReference type="EMBL" id="KAF6843138.1"/>
    </source>
</evidence>
<accession>A0A8H6NVA9</accession>
<dbReference type="AlphaFoldDB" id="A0A8H6NVA9"/>
<organism evidence="2 3">
    <name type="scientific">Colletotrichum musicola</name>
    <dbReference type="NCBI Taxonomy" id="2175873"/>
    <lineage>
        <taxon>Eukaryota</taxon>
        <taxon>Fungi</taxon>
        <taxon>Dikarya</taxon>
        <taxon>Ascomycota</taxon>
        <taxon>Pezizomycotina</taxon>
        <taxon>Sordariomycetes</taxon>
        <taxon>Hypocreomycetidae</taxon>
        <taxon>Glomerellales</taxon>
        <taxon>Glomerellaceae</taxon>
        <taxon>Colletotrichum</taxon>
        <taxon>Colletotrichum orchidearum species complex</taxon>
    </lineage>
</organism>
<dbReference type="Proteomes" id="UP000639643">
    <property type="component" value="Unassembled WGS sequence"/>
</dbReference>
<proteinExistence type="predicted"/>
<feature type="region of interest" description="Disordered" evidence="1">
    <location>
        <begin position="1"/>
        <end position="105"/>
    </location>
</feature>
<evidence type="ECO:0000313" key="3">
    <source>
        <dbReference type="Proteomes" id="UP000639643"/>
    </source>
</evidence>
<keyword evidence="3" id="KW-1185">Reference proteome</keyword>
<evidence type="ECO:0000256" key="1">
    <source>
        <dbReference type="SAM" id="MobiDB-lite"/>
    </source>
</evidence>
<protein>
    <submittedName>
        <fullName evidence="2">Uncharacterized protein</fullName>
    </submittedName>
</protein>
<dbReference type="EMBL" id="WIGM01000050">
    <property type="protein sequence ID" value="KAF6843138.1"/>
    <property type="molecule type" value="Genomic_DNA"/>
</dbReference>
<name>A0A8H6NVA9_9PEZI</name>
<sequence length="105" mass="11168">MAAQTLVHLSNKPSSHALFAAREGVATRGSRSRPLPLPAEDVSSFPLRTLGPSPRPRGQDENGSRKKAVGGLTRVSLATRPDPRGGTERGTVVPIPSEPDQVRPR</sequence>